<accession>E4TRF7</accession>
<dbReference type="Pfam" id="PF00534">
    <property type="entry name" value="Glycos_transf_1"/>
    <property type="match status" value="1"/>
</dbReference>
<dbReference type="GO" id="GO:0016757">
    <property type="term" value="F:glycosyltransferase activity"/>
    <property type="evidence" value="ECO:0007669"/>
    <property type="project" value="InterPro"/>
</dbReference>
<organism evidence="2 3">
    <name type="scientific">Marivirga tractuosa (strain ATCC 23168 / DSM 4126 / NBRC 15989 / NCIMB 1408 / VKM B-1430 / H-43)</name>
    <name type="common">Microscilla tractuosa</name>
    <name type="synonym">Flexibacter tractuosus</name>
    <dbReference type="NCBI Taxonomy" id="643867"/>
    <lineage>
        <taxon>Bacteria</taxon>
        <taxon>Pseudomonadati</taxon>
        <taxon>Bacteroidota</taxon>
        <taxon>Cytophagia</taxon>
        <taxon>Cytophagales</taxon>
        <taxon>Marivirgaceae</taxon>
        <taxon>Marivirga</taxon>
    </lineage>
</organism>
<dbReference type="eggNOG" id="COG0438">
    <property type="taxonomic scope" value="Bacteria"/>
</dbReference>
<dbReference type="AlphaFoldDB" id="E4TRF7"/>
<evidence type="ECO:0000259" key="1">
    <source>
        <dbReference type="Pfam" id="PF00534"/>
    </source>
</evidence>
<sequence length="376" mass="44114">MDDKIKILIASVLKPADDVRSYSKIGQSLAQTNKYEVNIIGFDSKKKDETKNIFLYPIFKFKRNSIKRLFAPLYVIKKYLQLKPELIIVNTPELLWVIYLIKILFGTKIIYDIPENYQFNVKQNHIYRGVIKSITLLYLHVTEYLTKYFTEGFFVAEEIYVTQLKFIHKRPFIMLLNKSVIPHEEKFNSINFTSKQSLKFIYSGTIGEEYGTIEAIDFCKKLHSSNPNITLTIIGYSSDNQYLESIQNKINQIEFIQLITEDKPIPQAQIINEIKNSDIALLPYQLNPNISGRFPTKIYDYLALGIPMIIPPHTHWKAYLDQYHAGLCLNYINPDIEKFIRELPTVTFYKTYPKEEIRWKSQEQTMLTFVENIVSK</sequence>
<dbReference type="EMBL" id="CP002349">
    <property type="protein sequence ID" value="ADR20691.1"/>
    <property type="molecule type" value="Genomic_DNA"/>
</dbReference>
<name>E4TRF7_MARTH</name>
<reference evidence="2 3" key="1">
    <citation type="journal article" date="2011" name="Stand. Genomic Sci.">
        <title>Complete genome sequence of Marivirga tractuosa type strain (H-43).</title>
        <authorList>
            <person name="Pagani I."/>
            <person name="Chertkov O."/>
            <person name="Lapidus A."/>
            <person name="Lucas S."/>
            <person name="Del Rio T.G."/>
            <person name="Tice H."/>
            <person name="Copeland A."/>
            <person name="Cheng J.F."/>
            <person name="Nolan M."/>
            <person name="Saunders E."/>
            <person name="Pitluck S."/>
            <person name="Held B."/>
            <person name="Goodwin L."/>
            <person name="Liolios K."/>
            <person name="Ovchinikova G."/>
            <person name="Ivanova N."/>
            <person name="Mavromatis K."/>
            <person name="Pati A."/>
            <person name="Chen A."/>
            <person name="Palaniappan K."/>
            <person name="Land M."/>
            <person name="Hauser L."/>
            <person name="Jeffries C.D."/>
            <person name="Detter J.C."/>
            <person name="Han C."/>
            <person name="Tapia R."/>
            <person name="Ngatchou-Djao O.D."/>
            <person name="Rohde M."/>
            <person name="Goker M."/>
            <person name="Spring S."/>
            <person name="Sikorski J."/>
            <person name="Woyke T."/>
            <person name="Bristow J."/>
            <person name="Eisen J.A."/>
            <person name="Markowitz V."/>
            <person name="Hugenholtz P."/>
            <person name="Klenk H.P."/>
            <person name="Kyrpides N.C."/>
        </authorList>
    </citation>
    <scope>NUCLEOTIDE SEQUENCE [LARGE SCALE GENOMIC DNA]</scope>
    <source>
        <strain evidence="3">ATCC 23168 / DSM 4126 / NBRC 15989 / NCIMB 1408 / VKM B-1430 / H-43</strain>
    </source>
</reference>
<dbReference type="OrthoDB" id="925984at2"/>
<dbReference type="STRING" id="643867.Ftrac_0689"/>
<dbReference type="RefSeq" id="WP_013452842.1">
    <property type="nucleotide sequence ID" value="NC_014759.1"/>
</dbReference>
<dbReference type="KEGG" id="mtt:Ftrac_0689"/>
<dbReference type="CAZy" id="GT4">
    <property type="family name" value="Glycosyltransferase Family 4"/>
</dbReference>
<dbReference type="Proteomes" id="UP000008720">
    <property type="component" value="Chromosome"/>
</dbReference>
<dbReference type="Gene3D" id="3.40.50.2000">
    <property type="entry name" value="Glycogen Phosphorylase B"/>
    <property type="match status" value="1"/>
</dbReference>
<evidence type="ECO:0000313" key="3">
    <source>
        <dbReference type="Proteomes" id="UP000008720"/>
    </source>
</evidence>
<proteinExistence type="predicted"/>
<protein>
    <submittedName>
        <fullName evidence="2">Glycosyl transferase group 1</fullName>
    </submittedName>
</protein>
<feature type="domain" description="Glycosyl transferase family 1" evidence="1">
    <location>
        <begin position="191"/>
        <end position="329"/>
    </location>
</feature>
<dbReference type="InterPro" id="IPR001296">
    <property type="entry name" value="Glyco_trans_1"/>
</dbReference>
<evidence type="ECO:0000313" key="2">
    <source>
        <dbReference type="EMBL" id="ADR20691.1"/>
    </source>
</evidence>
<dbReference type="SUPFAM" id="SSF53756">
    <property type="entry name" value="UDP-Glycosyltransferase/glycogen phosphorylase"/>
    <property type="match status" value="1"/>
</dbReference>
<gene>
    <name evidence="2" type="ordered locus">Ftrac_0689</name>
</gene>
<dbReference type="HOGENOM" id="CLU_734953_0_0_10"/>
<keyword evidence="3" id="KW-1185">Reference proteome</keyword>
<keyword evidence="2" id="KW-0808">Transferase</keyword>